<protein>
    <submittedName>
        <fullName evidence="5">Multifunctional 2',3'-cyclic-nucleotide 2'-phosphodiesterase/5'-nucleotidase/3'-nucleotidase</fullName>
    </submittedName>
</protein>
<dbReference type="SUPFAM" id="SSF55816">
    <property type="entry name" value="5'-nucleotidase (syn. UDP-sugar hydrolase), C-terminal domain"/>
    <property type="match status" value="1"/>
</dbReference>
<dbReference type="Gene3D" id="3.90.780.10">
    <property type="entry name" value="5'-Nucleotidase, C-terminal domain"/>
    <property type="match status" value="1"/>
</dbReference>
<keyword evidence="2" id="KW-0378">Hydrolase</keyword>
<evidence type="ECO:0000256" key="2">
    <source>
        <dbReference type="RuleBase" id="RU362119"/>
    </source>
</evidence>
<evidence type="ECO:0000313" key="6">
    <source>
        <dbReference type="Proteomes" id="UP000321567"/>
    </source>
</evidence>
<dbReference type="InterPro" id="IPR004843">
    <property type="entry name" value="Calcineurin-like_PHP"/>
</dbReference>
<gene>
    <name evidence="5" type="ORF">ROR02_09250</name>
</gene>
<keyword evidence="1 2" id="KW-0732">Signal</keyword>
<dbReference type="SUPFAM" id="SSF56300">
    <property type="entry name" value="Metallo-dependent phosphatases"/>
    <property type="match status" value="1"/>
</dbReference>
<dbReference type="Proteomes" id="UP000321567">
    <property type="component" value="Unassembled WGS sequence"/>
</dbReference>
<feature type="domain" description="Calcineurin-like phosphoesterase" evidence="3">
    <location>
        <begin position="38"/>
        <end position="241"/>
    </location>
</feature>
<evidence type="ECO:0000313" key="5">
    <source>
        <dbReference type="EMBL" id="GEO80794.1"/>
    </source>
</evidence>
<feature type="domain" description="5'-Nucleotidase C-terminal" evidence="4">
    <location>
        <begin position="329"/>
        <end position="474"/>
    </location>
</feature>
<name>A0A512H5V0_9PROT</name>
<dbReference type="PANTHER" id="PTHR11575">
    <property type="entry name" value="5'-NUCLEOTIDASE-RELATED"/>
    <property type="match status" value="1"/>
</dbReference>
<dbReference type="Pfam" id="PF02872">
    <property type="entry name" value="5_nucleotid_C"/>
    <property type="match status" value="1"/>
</dbReference>
<dbReference type="PRINTS" id="PR01607">
    <property type="entry name" value="APYRASEFAMLY"/>
</dbReference>
<dbReference type="PANTHER" id="PTHR11575:SF48">
    <property type="entry name" value="5'-NUCLEOTIDASE"/>
    <property type="match status" value="1"/>
</dbReference>
<feature type="chain" id="PRO_5022267585" evidence="2">
    <location>
        <begin position="29"/>
        <end position="513"/>
    </location>
</feature>
<dbReference type="AlphaFoldDB" id="A0A512H5V0"/>
<evidence type="ECO:0000259" key="4">
    <source>
        <dbReference type="Pfam" id="PF02872"/>
    </source>
</evidence>
<dbReference type="EMBL" id="BJZO01000016">
    <property type="protein sequence ID" value="GEO80794.1"/>
    <property type="molecule type" value="Genomic_DNA"/>
</dbReference>
<comment type="caution">
    <text evidence="5">The sequence shown here is derived from an EMBL/GenBank/DDBJ whole genome shotgun (WGS) entry which is preliminary data.</text>
</comment>
<dbReference type="InterPro" id="IPR008334">
    <property type="entry name" value="5'-Nucleotdase_C"/>
</dbReference>
<keyword evidence="2" id="KW-0547">Nucleotide-binding</keyword>
<dbReference type="InterPro" id="IPR036907">
    <property type="entry name" value="5'-Nucleotdase_C_sf"/>
</dbReference>
<dbReference type="InterPro" id="IPR029052">
    <property type="entry name" value="Metallo-depent_PP-like"/>
</dbReference>
<evidence type="ECO:0000259" key="3">
    <source>
        <dbReference type="Pfam" id="PF00149"/>
    </source>
</evidence>
<dbReference type="GO" id="GO:0000166">
    <property type="term" value="F:nucleotide binding"/>
    <property type="evidence" value="ECO:0007669"/>
    <property type="project" value="UniProtKB-KW"/>
</dbReference>
<proteinExistence type="inferred from homology"/>
<evidence type="ECO:0000256" key="1">
    <source>
        <dbReference type="ARBA" id="ARBA00022729"/>
    </source>
</evidence>
<comment type="similarity">
    <text evidence="2">Belongs to the 5'-nucleotidase family.</text>
</comment>
<sequence length="513" mass="53558">MRMRIPGLTVAGALLLAGTMLFPALAGAADLRAPVTVRLLHVNDVYEVAPDRQGLGGLAELKTLVGTERARSGADQVLVTFGGDLLSPSLLSSLDQGAHMLVALNEVGVDVAVPGNHEFDFGAGVAARLLGGSPFPWLLANAQDPTGAPFAGLAPTMLKTVGPYRVGFLGVLTPDTETLSSPGAGITFQPVEERARAAVQALKAQGADVIIALTHQDMADDRKLADALPEVDVILGGHDHEILVWGDDGRLIVKAGSDARTLAAVDLRVSEHEGKEGPVLDLVPALRLIPNQGQTPDPALAQRIQGWEKALDDSLGQPLGVSVKPLDSRRAVVRGEESTVGDLIADALRTGTRADVALTNGGGIRGDKLYEAGTTLTLRDVVTELPFGNVAVVLTLSGADLRAALEHGFSGVENGAGRFPQVSGMSVTWTPDRPPGQRVLAVTVNGQPLQDGRAYLVATNDFIANGGDGYDILVRAPRLVDASAARLMTTLVGEYIKAQGTVDLAPEGRLVKR</sequence>
<organism evidence="5 6">
    <name type="scientific">Pararhodospirillum oryzae</name>
    <dbReference type="NCBI Taxonomy" id="478448"/>
    <lineage>
        <taxon>Bacteria</taxon>
        <taxon>Pseudomonadati</taxon>
        <taxon>Pseudomonadota</taxon>
        <taxon>Alphaproteobacteria</taxon>
        <taxon>Rhodospirillales</taxon>
        <taxon>Rhodospirillaceae</taxon>
        <taxon>Pararhodospirillum</taxon>
    </lineage>
</organism>
<keyword evidence="6" id="KW-1185">Reference proteome</keyword>
<feature type="signal peptide" evidence="2">
    <location>
        <begin position="1"/>
        <end position="28"/>
    </location>
</feature>
<dbReference type="Pfam" id="PF00149">
    <property type="entry name" value="Metallophos"/>
    <property type="match status" value="1"/>
</dbReference>
<reference evidence="5 6" key="1">
    <citation type="submission" date="2019-07" db="EMBL/GenBank/DDBJ databases">
        <title>Whole genome shotgun sequence of Rhodospirillum oryzae NBRC 107573.</title>
        <authorList>
            <person name="Hosoyama A."/>
            <person name="Uohara A."/>
            <person name="Ohji S."/>
            <person name="Ichikawa N."/>
        </authorList>
    </citation>
    <scope>NUCLEOTIDE SEQUENCE [LARGE SCALE GENOMIC DNA]</scope>
    <source>
        <strain evidence="5 6">NBRC 107573</strain>
    </source>
</reference>
<accession>A0A512H5V0</accession>
<dbReference type="InterPro" id="IPR006179">
    <property type="entry name" value="5_nucleotidase/apyrase"/>
</dbReference>
<dbReference type="GO" id="GO:0009166">
    <property type="term" value="P:nucleotide catabolic process"/>
    <property type="evidence" value="ECO:0007669"/>
    <property type="project" value="InterPro"/>
</dbReference>
<dbReference type="GO" id="GO:0016787">
    <property type="term" value="F:hydrolase activity"/>
    <property type="evidence" value="ECO:0007669"/>
    <property type="project" value="UniProtKB-KW"/>
</dbReference>
<dbReference type="Gene3D" id="3.60.21.10">
    <property type="match status" value="1"/>
</dbReference>